<sequence length="119" mass="13231">MEHFCSLDLIFIPSAGQVRGRLSSRLRHLAFSVYMNMGSYSFPLSTSAFARYAKSVRSVGVKARIGLTKQVTEAWARLLLRHLVGRRSRQGLSRVGIPSLHIIWLTGCGSSNLRVLVSI</sequence>
<dbReference type="HOGENOM" id="CLU_2060952_0_0_1"/>
<dbReference type="EMBL" id="DS995705">
    <property type="protein sequence ID" value="EEQ33071.1"/>
    <property type="molecule type" value="Genomic_DNA"/>
</dbReference>
<organism evidence="1 2">
    <name type="scientific">Arthroderma otae (strain ATCC MYA-4605 / CBS 113480)</name>
    <name type="common">Microsporum canis</name>
    <dbReference type="NCBI Taxonomy" id="554155"/>
    <lineage>
        <taxon>Eukaryota</taxon>
        <taxon>Fungi</taxon>
        <taxon>Dikarya</taxon>
        <taxon>Ascomycota</taxon>
        <taxon>Pezizomycotina</taxon>
        <taxon>Eurotiomycetes</taxon>
        <taxon>Eurotiomycetidae</taxon>
        <taxon>Onygenales</taxon>
        <taxon>Arthrodermataceae</taxon>
        <taxon>Microsporum</taxon>
    </lineage>
</organism>
<name>C5FT68_ARTOC</name>
<gene>
    <name evidence="1" type="ORF">MCYG_05890</name>
</gene>
<evidence type="ECO:0000313" key="2">
    <source>
        <dbReference type="Proteomes" id="UP000002035"/>
    </source>
</evidence>
<accession>C5FT68</accession>
<dbReference type="Proteomes" id="UP000002035">
    <property type="component" value="Unassembled WGS sequence"/>
</dbReference>
<protein>
    <submittedName>
        <fullName evidence="1">Uncharacterized protein</fullName>
    </submittedName>
</protein>
<dbReference type="GeneID" id="9224310"/>
<dbReference type="VEuPathDB" id="FungiDB:MCYG_05890"/>
<keyword evidence="2" id="KW-1185">Reference proteome</keyword>
<dbReference type="AlphaFoldDB" id="C5FT68"/>
<evidence type="ECO:0000313" key="1">
    <source>
        <dbReference type="EMBL" id="EEQ33071.1"/>
    </source>
</evidence>
<reference evidence="2" key="1">
    <citation type="journal article" date="2012" name="MBio">
        <title>Comparative genome analysis of Trichophyton rubrum and related dermatophytes reveals candidate genes involved in infection.</title>
        <authorList>
            <person name="Martinez D.A."/>
            <person name="Oliver B.G."/>
            <person name="Graeser Y."/>
            <person name="Goldberg J.M."/>
            <person name="Li W."/>
            <person name="Martinez-Rossi N.M."/>
            <person name="Monod M."/>
            <person name="Shelest E."/>
            <person name="Barton R.C."/>
            <person name="Birch E."/>
            <person name="Brakhage A.A."/>
            <person name="Chen Z."/>
            <person name="Gurr S.J."/>
            <person name="Heiman D."/>
            <person name="Heitman J."/>
            <person name="Kosti I."/>
            <person name="Rossi A."/>
            <person name="Saif S."/>
            <person name="Samalova M."/>
            <person name="Saunders C.W."/>
            <person name="Shea T."/>
            <person name="Summerbell R.C."/>
            <person name="Xu J."/>
            <person name="Young S."/>
            <person name="Zeng Q."/>
            <person name="Birren B.W."/>
            <person name="Cuomo C.A."/>
            <person name="White T.C."/>
        </authorList>
    </citation>
    <scope>NUCLEOTIDE SEQUENCE [LARGE SCALE GENOMIC DNA]</scope>
    <source>
        <strain evidence="2">ATCC MYA-4605 / CBS 113480</strain>
    </source>
</reference>
<proteinExistence type="predicted"/>
<dbReference type="RefSeq" id="XP_002846021.1">
    <property type="nucleotide sequence ID" value="XM_002845975.1"/>
</dbReference>